<evidence type="ECO:0000256" key="1">
    <source>
        <dbReference type="SAM" id="MobiDB-lite"/>
    </source>
</evidence>
<dbReference type="AlphaFoldDB" id="A0A803QCP5"/>
<proteinExistence type="predicted"/>
<reference evidence="2" key="1">
    <citation type="submission" date="2018-11" db="EMBL/GenBank/DDBJ databases">
        <authorList>
            <person name="Grassa J C."/>
        </authorList>
    </citation>
    <scope>NUCLEOTIDE SEQUENCE [LARGE SCALE GENOMIC DNA]</scope>
</reference>
<dbReference type="Gramene" id="evm.model.08.889">
    <property type="protein sequence ID" value="cds.evm.model.08.889"/>
    <property type="gene ID" value="evm.TU.08.889"/>
</dbReference>
<evidence type="ECO:0000313" key="3">
    <source>
        <dbReference type="Proteomes" id="UP000596661"/>
    </source>
</evidence>
<protein>
    <submittedName>
        <fullName evidence="2">Uncharacterized protein</fullName>
    </submittedName>
</protein>
<accession>A0A803QCP5</accession>
<sequence>MGPSVRKNREKERRRRQGWGVGFSDGEGCRVLGQEESDDRGSRTGAGLGFSIGGAYGSRLEAWGSGLIWRADHGVRS</sequence>
<evidence type="ECO:0000313" key="2">
    <source>
        <dbReference type="EnsemblPlants" id="cds.evm.model.08.889"/>
    </source>
</evidence>
<dbReference type="Proteomes" id="UP000596661">
    <property type="component" value="Chromosome 8"/>
</dbReference>
<feature type="compositionally biased region" description="Basic residues" evidence="1">
    <location>
        <begin position="1"/>
        <end position="17"/>
    </location>
</feature>
<dbReference type="EnsemblPlants" id="evm.model.08.889">
    <property type="protein sequence ID" value="cds.evm.model.08.889"/>
    <property type="gene ID" value="evm.TU.08.889"/>
</dbReference>
<reference evidence="2" key="2">
    <citation type="submission" date="2021-03" db="UniProtKB">
        <authorList>
            <consortium name="EnsemblPlants"/>
        </authorList>
    </citation>
    <scope>IDENTIFICATION</scope>
</reference>
<organism evidence="2 3">
    <name type="scientific">Cannabis sativa</name>
    <name type="common">Hemp</name>
    <name type="synonym">Marijuana</name>
    <dbReference type="NCBI Taxonomy" id="3483"/>
    <lineage>
        <taxon>Eukaryota</taxon>
        <taxon>Viridiplantae</taxon>
        <taxon>Streptophyta</taxon>
        <taxon>Embryophyta</taxon>
        <taxon>Tracheophyta</taxon>
        <taxon>Spermatophyta</taxon>
        <taxon>Magnoliopsida</taxon>
        <taxon>eudicotyledons</taxon>
        <taxon>Gunneridae</taxon>
        <taxon>Pentapetalae</taxon>
        <taxon>rosids</taxon>
        <taxon>fabids</taxon>
        <taxon>Rosales</taxon>
        <taxon>Cannabaceae</taxon>
        <taxon>Cannabis</taxon>
    </lineage>
</organism>
<name>A0A803QCP5_CANSA</name>
<dbReference type="EMBL" id="UZAU01000694">
    <property type="status" value="NOT_ANNOTATED_CDS"/>
    <property type="molecule type" value="Genomic_DNA"/>
</dbReference>
<feature type="region of interest" description="Disordered" evidence="1">
    <location>
        <begin position="1"/>
        <end position="22"/>
    </location>
</feature>
<keyword evidence="3" id="KW-1185">Reference proteome</keyword>